<dbReference type="InterPro" id="IPR000259">
    <property type="entry name" value="Adhesion_dom_fimbrial"/>
</dbReference>
<comment type="subcellular location">
    <subcellularLocation>
        <location evidence="1">Fimbrium</location>
    </subcellularLocation>
</comment>
<name>A0A085G9T6_9ENTR</name>
<dbReference type="GO" id="GO:0043709">
    <property type="term" value="P:cell adhesion involved in single-species biofilm formation"/>
    <property type="evidence" value="ECO:0007669"/>
    <property type="project" value="TreeGrafter"/>
</dbReference>
<dbReference type="PANTHER" id="PTHR33420:SF12">
    <property type="entry name" value="FIMBRIN-LIKE PROTEIN FIMI-RELATED"/>
    <property type="match status" value="1"/>
</dbReference>
<protein>
    <submittedName>
        <fullName evidence="6">FimI family adhesin</fullName>
    </submittedName>
</protein>
<keyword evidence="4" id="KW-0281">Fimbrium</keyword>
<dbReference type="Gene3D" id="2.60.40.1090">
    <property type="entry name" value="Fimbrial-type adhesion domain"/>
    <property type="match status" value="1"/>
</dbReference>
<dbReference type="PANTHER" id="PTHR33420">
    <property type="entry name" value="FIMBRIAL SUBUNIT ELFA-RELATED"/>
    <property type="match status" value="1"/>
</dbReference>
<evidence type="ECO:0000313" key="7">
    <source>
        <dbReference type="Proteomes" id="UP000028653"/>
    </source>
</evidence>
<comment type="similarity">
    <text evidence="2">Belongs to the fimbrial protein family.</text>
</comment>
<dbReference type="InterPro" id="IPR036937">
    <property type="entry name" value="Adhesion_dom_fimbrial_sf"/>
</dbReference>
<dbReference type="eggNOG" id="COG3539">
    <property type="taxonomic scope" value="Bacteria"/>
</dbReference>
<dbReference type="STRING" id="1006004.GBAG_2721"/>
<evidence type="ECO:0000256" key="2">
    <source>
        <dbReference type="ARBA" id="ARBA00006671"/>
    </source>
</evidence>
<dbReference type="AlphaFoldDB" id="A0A085G9T6"/>
<dbReference type="InterPro" id="IPR050263">
    <property type="entry name" value="Bact_Fimbrial_Adh_Pro"/>
</dbReference>
<evidence type="ECO:0000256" key="1">
    <source>
        <dbReference type="ARBA" id="ARBA00004561"/>
    </source>
</evidence>
<accession>A0A085G9T6</accession>
<dbReference type="GO" id="GO:0009289">
    <property type="term" value="C:pilus"/>
    <property type="evidence" value="ECO:0007669"/>
    <property type="project" value="UniProtKB-SubCell"/>
</dbReference>
<evidence type="ECO:0000256" key="3">
    <source>
        <dbReference type="ARBA" id="ARBA00022729"/>
    </source>
</evidence>
<comment type="caution">
    <text evidence="6">The sequence shown here is derived from an EMBL/GenBank/DDBJ whole genome shotgun (WGS) entry which is preliminary data.</text>
</comment>
<dbReference type="Pfam" id="PF00419">
    <property type="entry name" value="Fimbrial"/>
    <property type="match status" value="1"/>
</dbReference>
<sequence>MFLLFANSVSVQANRVVVVDGGKVKMQGSLVNGGCSVASESQEFTVHMGQYKSSFFKEVGNYAPVSIPFAIHLTDCDTETSDLVGISFQGVTPEQDPQVFLASTRIGEIDSSSGIGLALFDSEQKLIIPNAAPGYFVSIKEQETTLHFTARYRSVTQQMTPGNIHSDVWFTLVYP</sequence>
<dbReference type="EMBL" id="JMPI01000038">
    <property type="protein sequence ID" value="KFC80481.1"/>
    <property type="molecule type" value="Genomic_DNA"/>
</dbReference>
<organism evidence="6 7">
    <name type="scientific">Buttiauxella agrestis ATCC 33320</name>
    <dbReference type="NCBI Taxonomy" id="1006004"/>
    <lineage>
        <taxon>Bacteria</taxon>
        <taxon>Pseudomonadati</taxon>
        <taxon>Pseudomonadota</taxon>
        <taxon>Gammaproteobacteria</taxon>
        <taxon>Enterobacterales</taxon>
        <taxon>Enterobacteriaceae</taxon>
        <taxon>Buttiauxella</taxon>
    </lineage>
</organism>
<dbReference type="NCBIfam" id="NF011747">
    <property type="entry name" value="PRK15200.1"/>
    <property type="match status" value="1"/>
</dbReference>
<keyword evidence="3" id="KW-0732">Signal</keyword>
<reference evidence="6 7" key="1">
    <citation type="submission" date="2014-05" db="EMBL/GenBank/DDBJ databases">
        <title>ATOL: Assembling a taxonomically balanced genome-scale reconstruction of the evolutionary history of the Enterobacteriaceae.</title>
        <authorList>
            <person name="Plunkett G.III."/>
            <person name="Neeno-Eckwall E.C."/>
            <person name="Glasner J.D."/>
            <person name="Perna N.T."/>
        </authorList>
    </citation>
    <scope>NUCLEOTIDE SEQUENCE [LARGE SCALE GENOMIC DNA]</scope>
    <source>
        <strain evidence="6 7">ATCC 33320</strain>
    </source>
</reference>
<evidence type="ECO:0000313" key="6">
    <source>
        <dbReference type="EMBL" id="KFC80481.1"/>
    </source>
</evidence>
<dbReference type="SUPFAM" id="SSF49401">
    <property type="entry name" value="Bacterial adhesins"/>
    <property type="match status" value="1"/>
</dbReference>
<dbReference type="InterPro" id="IPR008966">
    <property type="entry name" value="Adhesion_dom_sf"/>
</dbReference>
<keyword evidence="7" id="KW-1185">Reference proteome</keyword>
<proteinExistence type="inferred from homology"/>
<gene>
    <name evidence="6" type="ORF">GBAG_2721</name>
</gene>
<dbReference type="Proteomes" id="UP000028653">
    <property type="component" value="Unassembled WGS sequence"/>
</dbReference>
<evidence type="ECO:0000256" key="4">
    <source>
        <dbReference type="ARBA" id="ARBA00023263"/>
    </source>
</evidence>
<feature type="domain" description="Fimbrial-type adhesion" evidence="5">
    <location>
        <begin position="25"/>
        <end position="174"/>
    </location>
</feature>
<evidence type="ECO:0000259" key="5">
    <source>
        <dbReference type="Pfam" id="PF00419"/>
    </source>
</evidence>